<gene>
    <name evidence="3" type="ORF">Cspa_c25250</name>
</gene>
<dbReference type="SUPFAM" id="SSF53474">
    <property type="entry name" value="alpha/beta-Hydrolases"/>
    <property type="match status" value="1"/>
</dbReference>
<dbReference type="PANTHER" id="PTHR11440">
    <property type="entry name" value="LECITHIN-CHOLESTEROL ACYLTRANSFERASE-RELATED"/>
    <property type="match status" value="1"/>
</dbReference>
<keyword evidence="3" id="KW-0808">Transferase</keyword>
<accession>M1LTF2</accession>
<dbReference type="STRING" id="36745.CLSAP_23440"/>
<dbReference type="RefSeq" id="WP_015392609.1">
    <property type="nucleotide sequence ID" value="NC_020291.1"/>
</dbReference>
<sequence>MIAFTIAFILSVVIVLLVCLDNVKKITLLKRSFFNVYLFFAPHIVLLEYFLINNSFLVNNYFVLSWISLTIILFILYIWLRINLSPGNKKENITQRLKVMLSGRGLILYGLYTLMIQVPIYTIGINIVKNVNIPKHIFILDIIVLIVSISILLFNGTIRILFVSNKLSIARKYFIGIISLVPGINIFIMLYLIHVAGSEYDHESYKVNNNEIKIESDVCKTKYPLMLVHGVGFRDYKYINYWGRIPKELIKNGAEIYYGNQEAWGTIEYNAYEIKERIIRVLKETNAEKVNIIAHSKGGLDARYVISKLKMGNYVASLTTISTPHRGCKFVDKACKLPNWLYKGVAWLFDKYYAHQGDKKPDFYTASRQFSTFNSKRFNEEVKDDKQVYYQSYVTALKCVISDYVLSIPYLMIKAIDGENDGLVSVESAKWGEFKGILRNKYRRGISHADIVDFRRADYKEFEVVKKYIEIVSELKRKGY</sequence>
<dbReference type="AlphaFoldDB" id="M1LTF2"/>
<dbReference type="HOGENOM" id="CLU_049003_0_0_9"/>
<feature type="transmembrane region" description="Helical" evidence="1">
    <location>
        <begin position="58"/>
        <end position="80"/>
    </location>
</feature>
<keyword evidence="1" id="KW-0812">Transmembrane</keyword>
<feature type="transmembrane region" description="Helical" evidence="1">
    <location>
        <begin position="106"/>
        <end position="125"/>
    </location>
</feature>
<keyword evidence="3" id="KW-0378">Hydrolase</keyword>
<feature type="transmembrane region" description="Helical" evidence="1">
    <location>
        <begin position="137"/>
        <end position="161"/>
    </location>
</feature>
<dbReference type="Pfam" id="PF05057">
    <property type="entry name" value="DUF676"/>
    <property type="match status" value="1"/>
</dbReference>
<dbReference type="Gene3D" id="3.40.50.1820">
    <property type="entry name" value="alpha/beta hydrolase"/>
    <property type="match status" value="1"/>
</dbReference>
<dbReference type="InterPro" id="IPR029058">
    <property type="entry name" value="AB_hydrolase_fold"/>
</dbReference>
<dbReference type="Proteomes" id="UP000011728">
    <property type="component" value="Chromosome"/>
</dbReference>
<feature type="transmembrane region" description="Helical" evidence="1">
    <location>
        <begin position="35"/>
        <end position="52"/>
    </location>
</feature>
<evidence type="ECO:0000256" key="1">
    <source>
        <dbReference type="SAM" id="Phobius"/>
    </source>
</evidence>
<dbReference type="eggNOG" id="COG1075">
    <property type="taxonomic scope" value="Bacteria"/>
</dbReference>
<name>M1LTF2_9CLOT</name>
<keyword evidence="1" id="KW-1133">Transmembrane helix</keyword>
<feature type="domain" description="DUF676" evidence="2">
    <location>
        <begin position="262"/>
        <end position="343"/>
    </location>
</feature>
<evidence type="ECO:0000313" key="4">
    <source>
        <dbReference type="Proteomes" id="UP000011728"/>
    </source>
</evidence>
<dbReference type="KEGG" id="csr:Cspa_c25250"/>
<keyword evidence="1" id="KW-0472">Membrane</keyword>
<dbReference type="GO" id="GO:0016740">
    <property type="term" value="F:transferase activity"/>
    <property type="evidence" value="ECO:0007669"/>
    <property type="project" value="UniProtKB-KW"/>
</dbReference>
<feature type="transmembrane region" description="Helical" evidence="1">
    <location>
        <begin position="173"/>
        <end position="193"/>
    </location>
</feature>
<dbReference type="OrthoDB" id="9765872at2"/>
<evidence type="ECO:0000259" key="2">
    <source>
        <dbReference type="Pfam" id="PF05057"/>
    </source>
</evidence>
<evidence type="ECO:0000313" key="3">
    <source>
        <dbReference type="EMBL" id="AGF56290.1"/>
    </source>
</evidence>
<dbReference type="InterPro" id="IPR007751">
    <property type="entry name" value="DUF676_lipase-like"/>
</dbReference>
<proteinExistence type="predicted"/>
<organism evidence="3 4">
    <name type="scientific">Clostridium saccharoperbutylacetonicum N1-4(HMT)</name>
    <dbReference type="NCBI Taxonomy" id="931276"/>
    <lineage>
        <taxon>Bacteria</taxon>
        <taxon>Bacillati</taxon>
        <taxon>Bacillota</taxon>
        <taxon>Clostridia</taxon>
        <taxon>Eubacteriales</taxon>
        <taxon>Clostridiaceae</taxon>
        <taxon>Clostridium</taxon>
    </lineage>
</organism>
<feature type="transmembrane region" description="Helical" evidence="1">
    <location>
        <begin position="6"/>
        <end position="23"/>
    </location>
</feature>
<protein>
    <submittedName>
        <fullName evidence="3">Putative acetyltransferase/hydrolase</fullName>
    </submittedName>
</protein>
<dbReference type="PATRIC" id="fig|931276.5.peg.2531"/>
<reference evidence="3 4" key="1">
    <citation type="submission" date="2013-02" db="EMBL/GenBank/DDBJ databases">
        <title>Genome sequence of Clostridium saccharoperbutylacetonicum N1-4(HMT).</title>
        <authorList>
            <person name="Poehlein A."/>
            <person name="Daniel R."/>
        </authorList>
    </citation>
    <scope>NUCLEOTIDE SEQUENCE [LARGE SCALE GENOMIC DNA]</scope>
    <source>
        <strain evidence="4">N1-4(HMT)</strain>
    </source>
</reference>
<dbReference type="EMBL" id="CP004121">
    <property type="protein sequence ID" value="AGF56290.1"/>
    <property type="molecule type" value="Genomic_DNA"/>
</dbReference>
<keyword evidence="4" id="KW-1185">Reference proteome</keyword>
<dbReference type="GO" id="GO:0016787">
    <property type="term" value="F:hydrolase activity"/>
    <property type="evidence" value="ECO:0007669"/>
    <property type="project" value="UniProtKB-KW"/>
</dbReference>